<dbReference type="Proteomes" id="UP001273209">
    <property type="component" value="Unassembled WGS sequence"/>
</dbReference>
<dbReference type="SUPFAM" id="SSF69572">
    <property type="entry name" value="Activating enzymes of the ubiquitin-like proteins"/>
    <property type="match status" value="1"/>
</dbReference>
<comment type="pathway">
    <text evidence="2">Protein modification; protein sumoylation.</text>
</comment>
<evidence type="ECO:0000313" key="10">
    <source>
        <dbReference type="Proteomes" id="UP001273209"/>
    </source>
</evidence>
<comment type="similarity">
    <text evidence="3">Belongs to the ubiquitin-activating E1 family.</text>
</comment>
<evidence type="ECO:0000256" key="1">
    <source>
        <dbReference type="ARBA" id="ARBA00004123"/>
    </source>
</evidence>
<feature type="region of interest" description="Disordered" evidence="7">
    <location>
        <begin position="505"/>
        <end position="545"/>
    </location>
</feature>
<comment type="subcellular location">
    <subcellularLocation>
        <location evidence="1">Nucleus</location>
    </subcellularLocation>
</comment>
<dbReference type="InterPro" id="IPR035985">
    <property type="entry name" value="Ubiquitin-activating_enz"/>
</dbReference>
<dbReference type="Pfam" id="PF00899">
    <property type="entry name" value="ThiF"/>
    <property type="match status" value="1"/>
</dbReference>
<keyword evidence="5" id="KW-0539">Nucleus</keyword>
<dbReference type="InterPro" id="IPR000011">
    <property type="entry name" value="UBQ/SUMO-activ_enz_E1-like"/>
</dbReference>
<dbReference type="InterPro" id="IPR000594">
    <property type="entry name" value="ThiF_NAD_FAD-bd"/>
</dbReference>
<dbReference type="CDD" id="cd01492">
    <property type="entry name" value="Aos1_SUMO"/>
    <property type="match status" value="1"/>
</dbReference>
<dbReference type="GO" id="GO:0031510">
    <property type="term" value="C:SUMO activating enzyme complex"/>
    <property type="evidence" value="ECO:0007669"/>
    <property type="project" value="TreeGrafter"/>
</dbReference>
<sequence>MEQQPNNGVSEAGAAPILNTNGGASAMNPDAMAAMIMSTQGFIPDGSLAATAITDPSIMAPIMFNNGNPAAGLAMPDRAITADEIALYDRQIRLWGMAAQAKIQNANILLITIRALANEIAKNLVLAGVGSLTVLDNAVVTEADLGAQFLLSEVENPVGQNRAEAASAALRKLNPRVQIHVDAEGVKAKGPSYFAGFDIVIATDLDPDSFNLINTATRLNGKAFYAAGTHGMYGFIFSDLIEHDYVIERDLGNVATEPKQETRTRSIVDVKTKKEGPKVIESVTKRELYSTWFLASDVASLPEEYTKSKRRLRSVSPTLSCLRALWEFMQIQGGRLPGNREDLKLFTQIATQKHKALNLPSETLKPEFLRSFLQNLGSEIAPVTAILGGQLAQDVINVLGQKQQPIQNMVIFDGTTMEALMYPLHPEGILGANLLSLGGAVDPMAPNGGIMMPPDMPLALDASMVMPPLDPTALAQSHGMPMGILPAVTDADLSGHIAISQPNAGQVPVSAVGTEPVSAPPATESQPQATTSANDPTGAPTQAAP</sequence>
<dbReference type="AlphaFoldDB" id="A0AAE1IAS8"/>
<dbReference type="EMBL" id="JAWRVG010000051">
    <property type="protein sequence ID" value="KAK4064006.1"/>
    <property type="molecule type" value="Genomic_DNA"/>
</dbReference>
<evidence type="ECO:0000259" key="8">
    <source>
        <dbReference type="Pfam" id="PF00899"/>
    </source>
</evidence>
<keyword evidence="10" id="KW-1185">Reference proteome</keyword>
<evidence type="ECO:0000256" key="4">
    <source>
        <dbReference type="ARBA" id="ARBA00022786"/>
    </source>
</evidence>
<evidence type="ECO:0000256" key="3">
    <source>
        <dbReference type="ARBA" id="ARBA00005673"/>
    </source>
</evidence>
<evidence type="ECO:0000313" key="9">
    <source>
        <dbReference type="EMBL" id="KAK4064006.1"/>
    </source>
</evidence>
<accession>A0AAE1IAS8</accession>
<evidence type="ECO:0000256" key="7">
    <source>
        <dbReference type="SAM" id="MobiDB-lite"/>
    </source>
</evidence>
<protein>
    <recommendedName>
        <fullName evidence="6">Ubiquitin-like 1-activating enzyme E1A</fullName>
    </recommendedName>
</protein>
<dbReference type="InterPro" id="IPR045886">
    <property type="entry name" value="ThiF/MoeB/HesA"/>
</dbReference>
<dbReference type="GO" id="GO:0005737">
    <property type="term" value="C:cytoplasm"/>
    <property type="evidence" value="ECO:0007669"/>
    <property type="project" value="TreeGrafter"/>
</dbReference>
<feature type="domain" description="THIF-type NAD/FAD binding fold" evidence="8">
    <location>
        <begin position="88"/>
        <end position="418"/>
    </location>
</feature>
<feature type="compositionally biased region" description="Polar residues" evidence="7">
    <location>
        <begin position="523"/>
        <end position="535"/>
    </location>
</feature>
<dbReference type="GeneID" id="87924185"/>
<evidence type="ECO:0000256" key="6">
    <source>
        <dbReference type="ARBA" id="ARBA00044354"/>
    </source>
</evidence>
<keyword evidence="4" id="KW-0833">Ubl conjugation pathway</keyword>
<dbReference type="PANTHER" id="PTHR10953:SF162">
    <property type="entry name" value="SUMO-ACTIVATING ENZYME SUBUNIT 1"/>
    <property type="match status" value="1"/>
</dbReference>
<proteinExistence type="inferred from homology"/>
<gene>
    <name evidence="9" type="ORF">Triagg1_9334</name>
</gene>
<dbReference type="PANTHER" id="PTHR10953">
    <property type="entry name" value="UBIQUITIN-ACTIVATING ENZYME E1"/>
    <property type="match status" value="1"/>
</dbReference>
<dbReference type="GO" id="GO:0016925">
    <property type="term" value="P:protein sumoylation"/>
    <property type="evidence" value="ECO:0007669"/>
    <property type="project" value="TreeGrafter"/>
</dbReference>
<comment type="caution">
    <text evidence="9">The sequence shown here is derived from an EMBL/GenBank/DDBJ whole genome shotgun (WGS) entry which is preliminary data.</text>
</comment>
<evidence type="ECO:0000256" key="2">
    <source>
        <dbReference type="ARBA" id="ARBA00004718"/>
    </source>
</evidence>
<dbReference type="Gene3D" id="3.40.50.720">
    <property type="entry name" value="NAD(P)-binding Rossmann-like Domain"/>
    <property type="match status" value="1"/>
</dbReference>
<dbReference type="PRINTS" id="PR01849">
    <property type="entry name" value="UBIQUITINACT"/>
</dbReference>
<dbReference type="RefSeq" id="XP_062751779.1">
    <property type="nucleotide sequence ID" value="XM_062904280.1"/>
</dbReference>
<name>A0AAE1IAS8_9HYPO</name>
<organism evidence="9 10">
    <name type="scientific">Trichoderma aggressivum f. europaeum</name>
    <dbReference type="NCBI Taxonomy" id="173218"/>
    <lineage>
        <taxon>Eukaryota</taxon>
        <taxon>Fungi</taxon>
        <taxon>Dikarya</taxon>
        <taxon>Ascomycota</taxon>
        <taxon>Pezizomycotina</taxon>
        <taxon>Sordariomycetes</taxon>
        <taxon>Hypocreomycetidae</taxon>
        <taxon>Hypocreales</taxon>
        <taxon>Hypocreaceae</taxon>
        <taxon>Trichoderma</taxon>
    </lineage>
</organism>
<reference evidence="9" key="1">
    <citation type="submission" date="2023-11" db="EMBL/GenBank/DDBJ databases">
        <title>The genome sequences of three competitors of mushroom-forming fungi.</title>
        <authorList>
            <person name="Beijen E."/>
            <person name="Ohm R.A."/>
        </authorList>
    </citation>
    <scope>NUCLEOTIDE SEQUENCE</scope>
    <source>
        <strain evidence="9">CBS 100526</strain>
    </source>
</reference>
<evidence type="ECO:0000256" key="5">
    <source>
        <dbReference type="ARBA" id="ARBA00023242"/>
    </source>
</evidence>
<dbReference type="GO" id="GO:0019948">
    <property type="term" value="F:SUMO activating enzyme activity"/>
    <property type="evidence" value="ECO:0007669"/>
    <property type="project" value="TreeGrafter"/>
</dbReference>